<keyword evidence="1" id="KW-0863">Zinc-finger</keyword>
<feature type="domain" description="CCHC-type" evidence="3">
    <location>
        <begin position="109"/>
        <end position="124"/>
    </location>
</feature>
<sequence length="553" mass="63117">MLLWPLILAKVQLFQRVQVTKQGSGTFFSISLDYARVGFPLMSKIFLIPIAQFSSGGRGGQRGRLGSGDNRGCYNCGEEGHRKFECTKPARGGGRGRGQSRDGGRNNTCYNCGEVGHGKYECTNNTAEDGGQEENQRKSKKACYTCGEFGHKKDDCPKSGTQESGDEEESSDNEEEDKSKKKEEDCYLTLQAHRTMPLESARSREMRRPPLRHQPGSQGDARMTRSKRPRRIALHQRPHLQEMEGCRGTTKTRIQRRASLQCQLCIQDMEGQKTNQRQLDGEYKVKVVDDHVINAYEREAVLILCYVDVHVVQAMKIMGIAEDFYQALIVKDPTTVDELVKFCRQLENMKQRRIKKTPLATMSDVDVGSICSLKCDELIREEEIEFTKLDQKIEAMIDSNLTEDQQNKLMNILKKFSDVFDFSGKSQPARSEIKHKIDSGDHAPKKQRPYRVSGMERKIIQQEVDIMMEQDIIQFSESPWSSPVVLVKKKNGSWRFCVDYRRLNKITKKYVYPLPQVDDALDNLSGARYYSRLKYPSGRLARWVSGCKNLTSP</sequence>
<accession>A0ABY6KN91</accession>
<dbReference type="Gene3D" id="3.10.10.10">
    <property type="entry name" value="HIV Type 1 Reverse Transcriptase, subunit A, domain 1"/>
    <property type="match status" value="1"/>
</dbReference>
<keyword evidence="5" id="KW-1185">Reference proteome</keyword>
<dbReference type="SMART" id="SM00343">
    <property type="entry name" value="ZnF_C2HC"/>
    <property type="match status" value="3"/>
</dbReference>
<dbReference type="InterPro" id="IPR043502">
    <property type="entry name" value="DNA/RNA_pol_sf"/>
</dbReference>
<reference evidence="4 5" key="1">
    <citation type="submission" date="2022-01" db="EMBL/GenBank/DDBJ databases">
        <title>A chromosomal length assembly of Cordylochernes scorpioides.</title>
        <authorList>
            <person name="Zeh D."/>
            <person name="Zeh J."/>
        </authorList>
    </citation>
    <scope>NUCLEOTIDE SEQUENCE [LARGE SCALE GENOMIC DNA]</scope>
    <source>
        <strain evidence="4">IN4F17</strain>
        <tissue evidence="4">Whole Body</tissue>
    </source>
</reference>
<feature type="compositionally biased region" description="Acidic residues" evidence="2">
    <location>
        <begin position="164"/>
        <end position="176"/>
    </location>
</feature>
<dbReference type="SUPFAM" id="SSF57756">
    <property type="entry name" value="Retrovirus zinc finger-like domains"/>
    <property type="match status" value="2"/>
</dbReference>
<dbReference type="SUPFAM" id="SSF56672">
    <property type="entry name" value="DNA/RNA polymerases"/>
    <property type="match status" value="1"/>
</dbReference>
<gene>
    <name evidence="4" type="ORF">LAZ67_7001429</name>
</gene>
<dbReference type="Gene3D" id="3.30.70.270">
    <property type="match status" value="1"/>
</dbReference>
<feature type="domain" description="CCHC-type" evidence="3">
    <location>
        <begin position="143"/>
        <end position="158"/>
    </location>
</feature>
<evidence type="ECO:0000259" key="3">
    <source>
        <dbReference type="PROSITE" id="PS50158"/>
    </source>
</evidence>
<dbReference type="EMBL" id="CP092869">
    <property type="protein sequence ID" value="UYV69999.1"/>
    <property type="molecule type" value="Genomic_DNA"/>
</dbReference>
<dbReference type="InterPro" id="IPR043128">
    <property type="entry name" value="Rev_trsase/Diguanyl_cyclase"/>
</dbReference>
<organism evidence="4 5">
    <name type="scientific">Cordylochernes scorpioides</name>
    <dbReference type="NCBI Taxonomy" id="51811"/>
    <lineage>
        <taxon>Eukaryota</taxon>
        <taxon>Metazoa</taxon>
        <taxon>Ecdysozoa</taxon>
        <taxon>Arthropoda</taxon>
        <taxon>Chelicerata</taxon>
        <taxon>Arachnida</taxon>
        <taxon>Pseudoscorpiones</taxon>
        <taxon>Cheliferoidea</taxon>
        <taxon>Chernetidae</taxon>
        <taxon>Cordylochernes</taxon>
    </lineage>
</organism>
<dbReference type="PANTHER" id="PTHR24559">
    <property type="entry name" value="TRANSPOSON TY3-I GAG-POL POLYPROTEIN"/>
    <property type="match status" value="1"/>
</dbReference>
<dbReference type="InterPro" id="IPR036875">
    <property type="entry name" value="Znf_CCHC_sf"/>
</dbReference>
<keyword evidence="1" id="KW-0479">Metal-binding</keyword>
<dbReference type="CDD" id="cd01647">
    <property type="entry name" value="RT_LTR"/>
    <property type="match status" value="1"/>
</dbReference>
<evidence type="ECO:0000256" key="2">
    <source>
        <dbReference type="SAM" id="MobiDB-lite"/>
    </source>
</evidence>
<dbReference type="InterPro" id="IPR001878">
    <property type="entry name" value="Znf_CCHC"/>
</dbReference>
<evidence type="ECO:0000256" key="1">
    <source>
        <dbReference type="PROSITE-ProRule" id="PRU00047"/>
    </source>
</evidence>
<protein>
    <recommendedName>
        <fullName evidence="3">CCHC-type domain-containing protein</fullName>
    </recommendedName>
</protein>
<keyword evidence="1" id="KW-0862">Zinc</keyword>
<proteinExistence type="predicted"/>
<dbReference type="Proteomes" id="UP001235939">
    <property type="component" value="Chromosome 07"/>
</dbReference>
<evidence type="ECO:0000313" key="5">
    <source>
        <dbReference type="Proteomes" id="UP001235939"/>
    </source>
</evidence>
<feature type="domain" description="CCHC-type" evidence="3">
    <location>
        <begin position="73"/>
        <end position="88"/>
    </location>
</feature>
<dbReference type="Gene3D" id="4.10.60.10">
    <property type="entry name" value="Zinc finger, CCHC-type"/>
    <property type="match status" value="2"/>
</dbReference>
<evidence type="ECO:0000313" key="4">
    <source>
        <dbReference type="EMBL" id="UYV69999.1"/>
    </source>
</evidence>
<feature type="region of interest" description="Disordered" evidence="2">
    <location>
        <begin position="155"/>
        <end position="231"/>
    </location>
</feature>
<name>A0ABY6KN91_9ARAC</name>
<dbReference type="InterPro" id="IPR053134">
    <property type="entry name" value="RNA-dir_DNA_polymerase"/>
</dbReference>
<dbReference type="PROSITE" id="PS50158">
    <property type="entry name" value="ZF_CCHC"/>
    <property type="match status" value="3"/>
</dbReference>
<dbReference type="Pfam" id="PF00098">
    <property type="entry name" value="zf-CCHC"/>
    <property type="match status" value="3"/>
</dbReference>
<dbReference type="PANTHER" id="PTHR24559:SF444">
    <property type="entry name" value="REVERSE TRANSCRIPTASE DOMAIN-CONTAINING PROTEIN"/>
    <property type="match status" value="1"/>
</dbReference>